<gene>
    <name evidence="1" type="ORF">SDC9_99699</name>
</gene>
<dbReference type="InterPro" id="IPR036249">
    <property type="entry name" value="Thioredoxin-like_sf"/>
</dbReference>
<proteinExistence type="predicted"/>
<dbReference type="Pfam" id="PF20207">
    <property type="entry name" value="DUF6568"/>
    <property type="match status" value="1"/>
</dbReference>
<organism evidence="1">
    <name type="scientific">bioreactor metagenome</name>
    <dbReference type="NCBI Taxonomy" id="1076179"/>
    <lineage>
        <taxon>unclassified sequences</taxon>
        <taxon>metagenomes</taxon>
        <taxon>ecological metagenomes</taxon>
    </lineage>
</organism>
<dbReference type="Gene3D" id="3.40.30.10">
    <property type="entry name" value="Glutaredoxin"/>
    <property type="match status" value="1"/>
</dbReference>
<dbReference type="SUPFAM" id="SSF52833">
    <property type="entry name" value="Thioredoxin-like"/>
    <property type="match status" value="1"/>
</dbReference>
<evidence type="ECO:0008006" key="2">
    <source>
        <dbReference type="Google" id="ProtNLM"/>
    </source>
</evidence>
<evidence type="ECO:0000313" key="1">
    <source>
        <dbReference type="EMBL" id="MPM52935.1"/>
    </source>
</evidence>
<reference evidence="1" key="1">
    <citation type="submission" date="2019-08" db="EMBL/GenBank/DDBJ databases">
        <authorList>
            <person name="Kucharzyk K."/>
            <person name="Murdoch R.W."/>
            <person name="Higgins S."/>
            <person name="Loffler F."/>
        </authorList>
    </citation>
    <scope>NUCLEOTIDE SEQUENCE</scope>
</reference>
<dbReference type="EMBL" id="VSSQ01014096">
    <property type="protein sequence ID" value="MPM52935.1"/>
    <property type="molecule type" value="Genomic_DNA"/>
</dbReference>
<sequence>MMRGIGHFLLYWEKETLTKKGTCRMPRKQKKFLSLLFLSGLLMLLMACGKEANSPIVAIANETEYEEVVAKDVAYLYFGYDDCPYCKEFRPILEEELAETGQTAYYYNTKKRVNDANYNEVLDTYDVAFVPVLIRLEDGKAVGSVNLDTVADLPALLAEE</sequence>
<accession>A0A645AI97</accession>
<protein>
    <recommendedName>
        <fullName evidence="2">Thioredoxin domain-containing protein</fullName>
    </recommendedName>
</protein>
<name>A0A645AI97_9ZZZZ</name>
<dbReference type="InterPro" id="IPR046698">
    <property type="entry name" value="PedC-like"/>
</dbReference>
<comment type="caution">
    <text evidence="1">The sequence shown here is derived from an EMBL/GenBank/DDBJ whole genome shotgun (WGS) entry which is preliminary data.</text>
</comment>
<dbReference type="AlphaFoldDB" id="A0A645AI97"/>
<dbReference type="CDD" id="cd02947">
    <property type="entry name" value="TRX_family"/>
    <property type="match status" value="1"/>
</dbReference>